<reference evidence="1" key="1">
    <citation type="journal article" date="2021" name="PeerJ">
        <title>Extensive microbial diversity within the chicken gut microbiome revealed by metagenomics and culture.</title>
        <authorList>
            <person name="Gilroy R."/>
            <person name="Ravi A."/>
            <person name="Getino M."/>
            <person name="Pursley I."/>
            <person name="Horton D.L."/>
            <person name="Alikhan N.F."/>
            <person name="Baker D."/>
            <person name="Gharbi K."/>
            <person name="Hall N."/>
            <person name="Watson M."/>
            <person name="Adriaenssens E.M."/>
            <person name="Foster-Nyarko E."/>
            <person name="Jarju S."/>
            <person name="Secka A."/>
            <person name="Antonio M."/>
            <person name="Oren A."/>
            <person name="Chaudhuri R.R."/>
            <person name="La Ragione R."/>
            <person name="Hildebrand F."/>
            <person name="Pallen M.J."/>
        </authorList>
    </citation>
    <scope>NUCLEOTIDE SEQUENCE</scope>
    <source>
        <strain evidence="1">CHK193-16274</strain>
    </source>
</reference>
<organism evidence="1 2">
    <name type="scientific">Thomasclavelia spiroformis</name>
    <dbReference type="NCBI Taxonomy" id="29348"/>
    <lineage>
        <taxon>Bacteria</taxon>
        <taxon>Bacillati</taxon>
        <taxon>Bacillota</taxon>
        <taxon>Erysipelotrichia</taxon>
        <taxon>Erysipelotrichales</taxon>
        <taxon>Coprobacillaceae</taxon>
        <taxon>Thomasclavelia</taxon>
    </lineage>
</organism>
<dbReference type="Proteomes" id="UP000749320">
    <property type="component" value="Unassembled WGS sequence"/>
</dbReference>
<dbReference type="AlphaFoldDB" id="A0A921GC91"/>
<protein>
    <submittedName>
        <fullName evidence="1">Uncharacterized protein</fullName>
    </submittedName>
</protein>
<accession>A0A921GC91</accession>
<comment type="caution">
    <text evidence="1">The sequence shown here is derived from an EMBL/GenBank/DDBJ whole genome shotgun (WGS) entry which is preliminary data.</text>
</comment>
<name>A0A921GC91_9FIRM</name>
<dbReference type="EMBL" id="DYWV01000325">
    <property type="protein sequence ID" value="HJF41128.1"/>
    <property type="molecule type" value="Genomic_DNA"/>
</dbReference>
<evidence type="ECO:0000313" key="1">
    <source>
        <dbReference type="EMBL" id="HJF41128.1"/>
    </source>
</evidence>
<gene>
    <name evidence="1" type="ORF">K8V91_09410</name>
</gene>
<proteinExistence type="predicted"/>
<feature type="non-terminal residue" evidence="1">
    <location>
        <position position="92"/>
    </location>
</feature>
<evidence type="ECO:0000313" key="2">
    <source>
        <dbReference type="Proteomes" id="UP000749320"/>
    </source>
</evidence>
<reference evidence="1" key="2">
    <citation type="submission" date="2021-09" db="EMBL/GenBank/DDBJ databases">
        <authorList>
            <person name="Gilroy R."/>
        </authorList>
    </citation>
    <scope>NUCLEOTIDE SEQUENCE</scope>
    <source>
        <strain evidence="1">CHK193-16274</strain>
    </source>
</reference>
<sequence length="92" mass="10500">MRRLNRFLAILLIFALTSFNFIFVASSVVMAFDGDIEGQSTVTSYEKIEFDVYFKKDGQNVHSNELNIGLENSLFVRFRVNDLGSLKDAKVK</sequence>